<keyword evidence="3" id="KW-1185">Reference proteome</keyword>
<dbReference type="Proteomes" id="UP001447979">
    <property type="component" value="Unassembled WGS sequence"/>
</dbReference>
<protein>
    <submittedName>
        <fullName evidence="2">InlB B-repeat-containing protein</fullName>
    </submittedName>
</protein>
<feature type="non-terminal residue" evidence="2">
    <location>
        <position position="1"/>
    </location>
</feature>
<evidence type="ECO:0000313" key="2">
    <source>
        <dbReference type="EMBL" id="MEQ2401887.1"/>
    </source>
</evidence>
<dbReference type="Pfam" id="PF09479">
    <property type="entry name" value="Flg_new"/>
    <property type="match status" value="2"/>
</dbReference>
<dbReference type="InterPro" id="IPR013378">
    <property type="entry name" value="InlB-like_B-rpt"/>
</dbReference>
<feature type="region of interest" description="Disordered" evidence="1">
    <location>
        <begin position="120"/>
        <end position="148"/>
    </location>
</feature>
<comment type="caution">
    <text evidence="2">The sequence shown here is derived from an EMBL/GenBank/DDBJ whole genome shotgun (WGS) entry which is preliminary data.</text>
</comment>
<feature type="compositionally biased region" description="Low complexity" evidence="1">
    <location>
        <begin position="29"/>
        <end position="39"/>
    </location>
</feature>
<gene>
    <name evidence="2" type="ORF">WMO19_09870</name>
</gene>
<dbReference type="RefSeq" id="WP_349171694.1">
    <property type="nucleotide sequence ID" value="NZ_JBBMFO010000080.1"/>
</dbReference>
<sequence length="215" mass="22804">ALTKGSLQDETANLTVNAKVTPQDPPVVGPVDPTDPNGGKPADPNKYWTVTFKSADETKGTVAAKNTVYVLKAENKTLKDITAPATTAKTGYEFAGWTPALDANTAINENKVVIANFKATGTPTPQDPPVVGPVDPTDPNAEKPADPNKYWTVTFKSADETKGTVAAKNTVYVLKTENKTLKDITAPEKTAKTGYEFAGWTPALDANTAINENKV</sequence>
<feature type="non-terminal residue" evidence="2">
    <location>
        <position position="215"/>
    </location>
</feature>
<proteinExistence type="predicted"/>
<dbReference type="EMBL" id="JBBMFO010000080">
    <property type="protein sequence ID" value="MEQ2401887.1"/>
    <property type="molecule type" value="Genomic_DNA"/>
</dbReference>
<name>A0ABV1CGC4_9FIRM</name>
<accession>A0ABV1CGC4</accession>
<evidence type="ECO:0000313" key="3">
    <source>
        <dbReference type="Proteomes" id="UP001447979"/>
    </source>
</evidence>
<reference evidence="2 3" key="1">
    <citation type="submission" date="2024-03" db="EMBL/GenBank/DDBJ databases">
        <title>Human intestinal bacterial collection.</title>
        <authorList>
            <person name="Pauvert C."/>
            <person name="Hitch T.C.A."/>
            <person name="Clavel T."/>
        </authorList>
    </citation>
    <scope>NUCLEOTIDE SEQUENCE [LARGE SCALE GENOMIC DNA]</scope>
    <source>
        <strain evidence="2 3">CLA-SR-H025</strain>
    </source>
</reference>
<feature type="region of interest" description="Disordered" evidence="1">
    <location>
        <begin position="17"/>
        <end position="45"/>
    </location>
</feature>
<evidence type="ECO:0000256" key="1">
    <source>
        <dbReference type="SAM" id="MobiDB-lite"/>
    </source>
</evidence>
<organism evidence="2 3">
    <name type="scientific">Peptoniphilus hominis</name>
    <name type="common">ex Hitch et al. 2025</name>
    <dbReference type="NCBI Taxonomy" id="3133174"/>
    <lineage>
        <taxon>Bacteria</taxon>
        <taxon>Bacillati</taxon>
        <taxon>Bacillota</taxon>
        <taxon>Tissierellia</taxon>
        <taxon>Tissierellales</taxon>
        <taxon>Peptoniphilaceae</taxon>
        <taxon>Peptoniphilus</taxon>
    </lineage>
</organism>